<comment type="caution">
    <text evidence="2">The sequence shown here is derived from an EMBL/GenBank/DDBJ whole genome shotgun (WGS) entry which is preliminary data.</text>
</comment>
<dbReference type="EMBL" id="SSFO01000153">
    <property type="protein sequence ID" value="TXI32366.1"/>
    <property type="molecule type" value="Genomic_DNA"/>
</dbReference>
<keyword evidence="1" id="KW-1133">Transmembrane helix</keyword>
<evidence type="ECO:0000313" key="2">
    <source>
        <dbReference type="EMBL" id="TXI32366.1"/>
    </source>
</evidence>
<sequence>MQEIIVYRNPLEAALWSAIMDGSFFPVIVGVVAFFCVFLAVNRVLNEGRNWGKNVKRNTNIALGVGVLSAVAVIFFMI</sequence>
<accession>A0A5C7W3N9</accession>
<evidence type="ECO:0000313" key="3">
    <source>
        <dbReference type="Proteomes" id="UP000321110"/>
    </source>
</evidence>
<evidence type="ECO:0000256" key="1">
    <source>
        <dbReference type="SAM" id="Phobius"/>
    </source>
</evidence>
<feature type="transmembrane region" description="Helical" evidence="1">
    <location>
        <begin position="24"/>
        <end position="45"/>
    </location>
</feature>
<protein>
    <submittedName>
        <fullName evidence="2">Uncharacterized protein</fullName>
    </submittedName>
</protein>
<keyword evidence="1" id="KW-0812">Transmembrane</keyword>
<gene>
    <name evidence="2" type="ORF">E6Q69_09065</name>
</gene>
<reference evidence="2 3" key="1">
    <citation type="submission" date="2018-09" db="EMBL/GenBank/DDBJ databases">
        <title>Metagenome Assembled Genomes from an Advanced Water Purification Facility.</title>
        <authorList>
            <person name="Stamps B.W."/>
            <person name="Spear J.R."/>
        </authorList>
    </citation>
    <scope>NUCLEOTIDE SEQUENCE [LARGE SCALE GENOMIC DNA]</scope>
    <source>
        <strain evidence="2">Bin_52_1</strain>
    </source>
</reference>
<proteinExistence type="predicted"/>
<feature type="transmembrane region" description="Helical" evidence="1">
    <location>
        <begin position="57"/>
        <end position="77"/>
    </location>
</feature>
<dbReference type="Proteomes" id="UP000321110">
    <property type="component" value="Unassembled WGS sequence"/>
</dbReference>
<organism evidence="2 3">
    <name type="scientific">Aquipseudomonas alcaligenes</name>
    <name type="common">Pseudomonas alcaligenes</name>
    <dbReference type="NCBI Taxonomy" id="43263"/>
    <lineage>
        <taxon>Bacteria</taxon>
        <taxon>Pseudomonadati</taxon>
        <taxon>Pseudomonadota</taxon>
        <taxon>Gammaproteobacteria</taxon>
        <taxon>Pseudomonadales</taxon>
        <taxon>Pseudomonadaceae</taxon>
        <taxon>Aquipseudomonas</taxon>
    </lineage>
</organism>
<keyword evidence="1" id="KW-0472">Membrane</keyword>
<name>A0A5C7W3N9_AQUAC</name>
<dbReference type="AlphaFoldDB" id="A0A5C7W3N9"/>